<accession>E3DLS4</accession>
<dbReference type="Pfam" id="PF06792">
    <property type="entry name" value="UPF0261"/>
    <property type="match status" value="1"/>
</dbReference>
<dbReference type="PANTHER" id="PTHR31862:SF1">
    <property type="entry name" value="UPF0261 DOMAIN PROTEIN (AFU_ORTHOLOGUE AFUA_1G10120)"/>
    <property type="match status" value="1"/>
</dbReference>
<dbReference type="KEGG" id="hpk:Hprae_1120"/>
<dbReference type="HOGENOM" id="CLU_036813_1_0_9"/>
<evidence type="ECO:0000259" key="2">
    <source>
        <dbReference type="Pfam" id="PF23189"/>
    </source>
</evidence>
<organism evidence="3 4">
    <name type="scientific">Halanaerobium praevalens (strain ATCC 33744 / DSM 2228 / GSL)</name>
    <dbReference type="NCBI Taxonomy" id="572479"/>
    <lineage>
        <taxon>Bacteria</taxon>
        <taxon>Bacillati</taxon>
        <taxon>Bacillota</taxon>
        <taxon>Clostridia</taxon>
        <taxon>Halanaerobiales</taxon>
        <taxon>Halanaerobiaceae</taxon>
        <taxon>Halanaerobium</taxon>
    </lineage>
</organism>
<name>E3DLS4_HALPG</name>
<evidence type="ECO:0000313" key="4">
    <source>
        <dbReference type="Proteomes" id="UP000006866"/>
    </source>
</evidence>
<dbReference type="PATRIC" id="fig|572479.3.peg.1132"/>
<dbReference type="InterPro" id="IPR051353">
    <property type="entry name" value="Tobamovirus_resist_UPF0261"/>
</dbReference>
<dbReference type="STRING" id="572479.Hprae_1120"/>
<dbReference type="AlphaFoldDB" id="E3DLS4"/>
<dbReference type="InterPro" id="IPR044122">
    <property type="entry name" value="UPF0261_N"/>
</dbReference>
<dbReference type="CDD" id="cd15488">
    <property type="entry name" value="Tm-1-like"/>
    <property type="match status" value="1"/>
</dbReference>
<sequence length="405" mass="43620">MKQIVIVGTLDTKGEEFKYIKDIIEGEGLETIVVDAGVMGEAYFEPDIERAQVAEAGGESIEKLIEAGDRGHSMEVMSKGTALIVEELLATGKLNGIISLGGSAGTTIATTAMKRLPVGIPKVMVSTLASGNTRPYVGTKDITMIYSVVDILGVNSLSARILANAAFAVSGMVKDQTPELEKQRPLIAATMFGVTTPAVEKAREYLETEGYEVLVFHATGTGGKAMENLIESGFIKGVLDITTTELCDELVGGVLSAGPNRLEAAAKNGIPQIVSTGALDMVNFGPLASVPKEFEERNLYQHNANVTLMRTTASENKKLAEIMAKKLNQTQGPTTLFLPLKGVSMIDAPKKPFYNPEADQILFETLKEKINQQKIKIIEKEMHINDQEYALAMAKELVELIEAKA</sequence>
<feature type="domain" description="UPF0261" evidence="1">
    <location>
        <begin position="2"/>
        <end position="176"/>
    </location>
</feature>
<dbReference type="PIRSF" id="PIRSF033271">
    <property type="entry name" value="UCP033271"/>
    <property type="match status" value="1"/>
</dbReference>
<dbReference type="Proteomes" id="UP000006866">
    <property type="component" value="Chromosome"/>
</dbReference>
<dbReference type="OrthoDB" id="9776369at2"/>
<dbReference type="InterPro" id="IPR008322">
    <property type="entry name" value="UPF0261"/>
</dbReference>
<keyword evidence="4" id="KW-1185">Reference proteome</keyword>
<dbReference type="PANTHER" id="PTHR31862">
    <property type="entry name" value="UPF0261 DOMAIN PROTEIN (AFU_ORTHOLOGUE AFUA_1G10120)"/>
    <property type="match status" value="1"/>
</dbReference>
<gene>
    <name evidence="3" type="ordered locus">Hprae_1120</name>
</gene>
<dbReference type="EMBL" id="CP002175">
    <property type="protein sequence ID" value="ADO77271.1"/>
    <property type="molecule type" value="Genomic_DNA"/>
</dbReference>
<evidence type="ECO:0000259" key="1">
    <source>
        <dbReference type="Pfam" id="PF06792"/>
    </source>
</evidence>
<protein>
    <submittedName>
        <fullName evidence="3">Uncharacterized conserved protein UCP033271</fullName>
    </submittedName>
</protein>
<dbReference type="RefSeq" id="WP_014553301.1">
    <property type="nucleotide sequence ID" value="NC_017455.1"/>
</dbReference>
<reference evidence="3 4" key="2">
    <citation type="journal article" date="2011" name="Stand. Genomic Sci.">
        <title>Complete genome sequence of the extremely halophilic Halanaerobium praevalens type strain (GSL).</title>
        <authorList>
            <person name="Ivanova N."/>
            <person name="Sikorski J."/>
            <person name="Chertkov O."/>
            <person name="Nolan M."/>
            <person name="Lucas S."/>
            <person name="Hammon N."/>
            <person name="Deshpande S."/>
            <person name="Cheng J.F."/>
            <person name="Tapia R."/>
            <person name="Han C."/>
            <person name="Goodwin L."/>
            <person name="Pitluck S."/>
            <person name="Huntemann M."/>
            <person name="Liolios K."/>
            <person name="Pagani I."/>
            <person name="Mavromatis K."/>
            <person name="Ovchinikova G."/>
            <person name="Pati A."/>
            <person name="Chen A."/>
            <person name="Palaniappan K."/>
            <person name="Land M."/>
            <person name="Hauser L."/>
            <person name="Brambilla E.M."/>
            <person name="Kannan K.P."/>
            <person name="Rohde M."/>
            <person name="Tindall B.J."/>
            <person name="Goker M."/>
            <person name="Detter J.C."/>
            <person name="Woyke T."/>
            <person name="Bristow J."/>
            <person name="Eisen J.A."/>
            <person name="Markowitz V."/>
            <person name="Hugenholtz P."/>
            <person name="Kyrpides N.C."/>
            <person name="Klenk H.P."/>
            <person name="Lapidus A."/>
        </authorList>
    </citation>
    <scope>NUCLEOTIDE SEQUENCE [LARGE SCALE GENOMIC DNA]</scope>
    <source>
        <strain evidence="4">ATCC 33744 / DSM 2228 / GSL</strain>
    </source>
</reference>
<feature type="domain" description="UPF0261" evidence="2">
    <location>
        <begin position="184"/>
        <end position="401"/>
    </location>
</feature>
<proteinExistence type="predicted"/>
<dbReference type="Gene3D" id="3.40.50.12020">
    <property type="entry name" value="Uncharacterised protein family UPF0261, NN domain"/>
    <property type="match status" value="1"/>
</dbReference>
<dbReference type="Pfam" id="PF23189">
    <property type="entry name" value="UPF0261_C"/>
    <property type="match status" value="1"/>
</dbReference>
<dbReference type="InterPro" id="IPR056778">
    <property type="entry name" value="UPF0261_C"/>
</dbReference>
<dbReference type="NCBIfam" id="NF002674">
    <property type="entry name" value="PRK02399.1-2"/>
    <property type="match status" value="1"/>
</dbReference>
<evidence type="ECO:0000313" key="3">
    <source>
        <dbReference type="EMBL" id="ADO77271.1"/>
    </source>
</evidence>
<dbReference type="Gene3D" id="3.40.50.12030">
    <property type="entry name" value="Uncharacterised protein family UPF0261, NC domain"/>
    <property type="match status" value="1"/>
</dbReference>
<reference evidence="4" key="1">
    <citation type="submission" date="2010-10" db="EMBL/GenBank/DDBJ databases">
        <title>The complete genome of Halanaerobium praevalens DSM 2228.</title>
        <authorList>
            <consortium name="US DOE Joint Genome Institute (JGI-PGF)"/>
            <person name="Lucas S."/>
            <person name="Copeland A."/>
            <person name="Lapidus A."/>
            <person name="Glavina del Rio T."/>
            <person name="Dalin E."/>
            <person name="Tice H."/>
            <person name="Bruce D."/>
            <person name="Goodwin L."/>
            <person name="Pitluck S."/>
            <person name="Kyrpides N."/>
            <person name="Mavromatis K."/>
            <person name="Ivanova N."/>
            <person name="Ovchinnikova G."/>
            <person name="Chertkov O."/>
            <person name="Detter J.C."/>
            <person name="Han C."/>
            <person name="Larimer F."/>
            <person name="Land M."/>
            <person name="Hauser L."/>
            <person name="Markowitz V."/>
            <person name="Cheng J.-F."/>
            <person name="Hugenholtz P."/>
            <person name="Woyke T."/>
            <person name="Wu D."/>
            <person name="Tindall B."/>
            <person name="Pomrenke H.G."/>
            <person name="Brambilla E."/>
            <person name="Klenk H.-P."/>
            <person name="Eisen J.A."/>
        </authorList>
    </citation>
    <scope>NUCLEOTIDE SEQUENCE [LARGE SCALE GENOMIC DNA]</scope>
    <source>
        <strain evidence="4">ATCC 33744 / DSM 2228 / GSL</strain>
    </source>
</reference>
<dbReference type="eggNOG" id="COG5441">
    <property type="taxonomic scope" value="Bacteria"/>
</dbReference>